<dbReference type="EMBL" id="AMZO01000030">
    <property type="protein sequence ID" value="ELR64253.1"/>
    <property type="molecule type" value="Genomic_DNA"/>
</dbReference>
<proteinExistence type="predicted"/>
<dbReference type="AlphaFoldDB" id="L8J7X6"/>
<evidence type="ECO:0000313" key="2">
    <source>
        <dbReference type="Proteomes" id="UP000011134"/>
    </source>
</evidence>
<comment type="caution">
    <text evidence="1">The sequence shown here is derived from an EMBL/GenBank/DDBJ whole genome shotgun (WGS) entry which is preliminary data.</text>
</comment>
<protein>
    <submittedName>
        <fullName evidence="1">Uncharacterized protein</fullName>
    </submittedName>
</protein>
<keyword evidence="2" id="KW-1185">Reference proteome</keyword>
<gene>
    <name evidence="1" type="ORF">C942_02835</name>
</gene>
<evidence type="ECO:0000313" key="1">
    <source>
        <dbReference type="EMBL" id="ELR64253.1"/>
    </source>
</evidence>
<organism evidence="1 2">
    <name type="scientific">Photobacterium marinum</name>
    <dbReference type="NCBI Taxonomy" id="1056511"/>
    <lineage>
        <taxon>Bacteria</taxon>
        <taxon>Pseudomonadati</taxon>
        <taxon>Pseudomonadota</taxon>
        <taxon>Gammaproteobacteria</taxon>
        <taxon>Vibrionales</taxon>
        <taxon>Vibrionaceae</taxon>
        <taxon>Photobacterium</taxon>
    </lineage>
</organism>
<dbReference type="PATRIC" id="fig|1056511.3.peg.3758"/>
<name>L8J7X6_9GAMM</name>
<dbReference type="Proteomes" id="UP000011134">
    <property type="component" value="Unassembled WGS sequence"/>
</dbReference>
<accession>L8J7X6</accession>
<reference evidence="1 2" key="1">
    <citation type="submission" date="2012-12" db="EMBL/GenBank/DDBJ databases">
        <title>Genome Assembly of Photobacterium sp. AK15.</title>
        <authorList>
            <person name="Khatri I."/>
            <person name="Vaidya B."/>
            <person name="Srinivas T.N.R."/>
            <person name="Subramanian S."/>
            <person name="Pinnaka A."/>
        </authorList>
    </citation>
    <scope>NUCLEOTIDE SEQUENCE [LARGE SCALE GENOMIC DNA]</scope>
    <source>
        <strain evidence="1 2">AK15</strain>
    </source>
</reference>
<sequence length="39" mass="4582">MIFREIQNSAGVKIPALFYIGQNKVRQRIYFSLEVSDLH</sequence>